<protein>
    <submittedName>
        <fullName evidence="2">Uncharacterized protein</fullName>
    </submittedName>
</protein>
<dbReference type="Proteomes" id="UP000036834">
    <property type="component" value="Unassembled WGS sequence"/>
</dbReference>
<dbReference type="AlphaFoldDB" id="A0A0K9YNE5"/>
<dbReference type="RefSeq" id="WP_049739233.1">
    <property type="nucleotide sequence ID" value="NZ_BJON01000028.1"/>
</dbReference>
<keyword evidence="4" id="KW-1185">Reference proteome</keyword>
<organism evidence="2 3">
    <name type="scientific">Brevibacillus reuszeri</name>
    <dbReference type="NCBI Taxonomy" id="54915"/>
    <lineage>
        <taxon>Bacteria</taxon>
        <taxon>Bacillati</taxon>
        <taxon>Bacillota</taxon>
        <taxon>Bacilli</taxon>
        <taxon>Bacillales</taxon>
        <taxon>Paenibacillaceae</taxon>
        <taxon>Brevibacillus</taxon>
    </lineage>
</organism>
<reference evidence="2" key="2">
    <citation type="submission" date="2015-07" db="EMBL/GenBank/DDBJ databases">
        <title>MeaNS - Measles Nucleotide Surveillance Program.</title>
        <authorList>
            <person name="Tran T."/>
            <person name="Druce J."/>
        </authorList>
    </citation>
    <scope>NUCLEOTIDE SEQUENCE</scope>
    <source>
        <strain evidence="2">DSM 9887</strain>
    </source>
</reference>
<name>A0A0K9YNE5_9BACL</name>
<dbReference type="OrthoDB" id="2467313at2"/>
<evidence type="ECO:0000313" key="3">
    <source>
        <dbReference type="Proteomes" id="UP000036834"/>
    </source>
</evidence>
<accession>A0A0K9YNE5</accession>
<evidence type="ECO:0000313" key="4">
    <source>
        <dbReference type="Proteomes" id="UP000319578"/>
    </source>
</evidence>
<reference evidence="3" key="1">
    <citation type="submission" date="2015-07" db="EMBL/GenBank/DDBJ databases">
        <title>Genome sequencing project for genomic taxonomy and phylogenomics of Bacillus-like bacteria.</title>
        <authorList>
            <person name="Liu B."/>
            <person name="Wang J."/>
            <person name="Zhu Y."/>
            <person name="Liu G."/>
            <person name="Chen Q."/>
            <person name="Chen Z."/>
            <person name="Lan J."/>
            <person name="Che J."/>
            <person name="Ge C."/>
            <person name="Shi H."/>
            <person name="Pan Z."/>
            <person name="Liu X."/>
        </authorList>
    </citation>
    <scope>NUCLEOTIDE SEQUENCE [LARGE SCALE GENOMIC DNA]</scope>
    <source>
        <strain evidence="3">DSM 9887</strain>
    </source>
</reference>
<sequence>MELATITLENTVQNQEVSRQIRDYHKKKGQPLAIRFSEELTHIILEAPCLYVPDLEQLTQNIVIEGHLRKCSTHSEVHPRGKGKTVNLHLDSELVAELEQIRSHVNSKTQQEVIRELFIRGMRSYLAEQDEQKENASPLSKSSDA</sequence>
<comment type="caution">
    <text evidence="2">The sequence shown here is derived from an EMBL/GenBank/DDBJ whole genome shotgun (WGS) entry which is preliminary data.</text>
</comment>
<dbReference type="STRING" id="54915.ADS79_14960"/>
<dbReference type="EMBL" id="LGIQ01000009">
    <property type="protein sequence ID" value="KNB70263.1"/>
    <property type="molecule type" value="Genomic_DNA"/>
</dbReference>
<evidence type="ECO:0000313" key="1">
    <source>
        <dbReference type="EMBL" id="GED72282.1"/>
    </source>
</evidence>
<evidence type="ECO:0000313" key="2">
    <source>
        <dbReference type="EMBL" id="KNB70263.1"/>
    </source>
</evidence>
<gene>
    <name evidence="2" type="ORF">ADS79_14960</name>
    <name evidence="1" type="ORF">BRE01_59840</name>
</gene>
<reference evidence="1 4" key="3">
    <citation type="submission" date="2019-06" db="EMBL/GenBank/DDBJ databases">
        <title>Whole genome shotgun sequence of Brevibacillus reuszeri NBRC 15719.</title>
        <authorList>
            <person name="Hosoyama A."/>
            <person name="Uohara A."/>
            <person name="Ohji S."/>
            <person name="Ichikawa N."/>
        </authorList>
    </citation>
    <scope>NUCLEOTIDE SEQUENCE [LARGE SCALE GENOMIC DNA]</scope>
    <source>
        <strain evidence="1 4">NBRC 15719</strain>
    </source>
</reference>
<dbReference type="PATRIC" id="fig|54915.3.peg.1988"/>
<proteinExistence type="predicted"/>
<dbReference type="Proteomes" id="UP000319578">
    <property type="component" value="Unassembled WGS sequence"/>
</dbReference>
<dbReference type="EMBL" id="BJON01000028">
    <property type="protein sequence ID" value="GED72282.1"/>
    <property type="molecule type" value="Genomic_DNA"/>
</dbReference>